<dbReference type="OrthoDB" id="29773at2759"/>
<evidence type="ECO:0000313" key="3">
    <source>
        <dbReference type="Proteomes" id="UP000078561"/>
    </source>
</evidence>
<accession>A0A163KAS7</accession>
<proteinExistence type="predicted"/>
<dbReference type="EMBL" id="LT554468">
    <property type="protein sequence ID" value="SAM05723.1"/>
    <property type="molecule type" value="Genomic_DNA"/>
</dbReference>
<protein>
    <recommendedName>
        <fullName evidence="4">EamA domain-containing protein</fullName>
    </recommendedName>
</protein>
<feature type="transmembrane region" description="Helical" evidence="1">
    <location>
        <begin position="207"/>
        <end position="228"/>
    </location>
</feature>
<evidence type="ECO:0000256" key="1">
    <source>
        <dbReference type="SAM" id="Phobius"/>
    </source>
</evidence>
<keyword evidence="3" id="KW-1185">Reference proteome</keyword>
<dbReference type="GO" id="GO:0016020">
    <property type="term" value="C:membrane"/>
    <property type="evidence" value="ECO:0007669"/>
    <property type="project" value="TreeGrafter"/>
</dbReference>
<dbReference type="AlphaFoldDB" id="A0A163KAS7"/>
<dbReference type="Proteomes" id="UP000078561">
    <property type="component" value="Unassembled WGS sequence"/>
</dbReference>
<gene>
    <name evidence="2" type="primary">ABSGL_11598.1 scaffold 12295</name>
</gene>
<keyword evidence="1" id="KW-1133">Transmembrane helix</keyword>
<dbReference type="PANTHER" id="PTHR13146:SF1">
    <property type="entry name" value="SUGAR PHOSPHATE TRANSPORTER DOMAIN-CONTAINING PROTEIN"/>
    <property type="match status" value="1"/>
</dbReference>
<feature type="transmembrane region" description="Helical" evidence="1">
    <location>
        <begin position="148"/>
        <end position="167"/>
    </location>
</feature>
<dbReference type="InterPro" id="IPR037185">
    <property type="entry name" value="EmrE-like"/>
</dbReference>
<feature type="transmembrane region" description="Helical" evidence="1">
    <location>
        <begin position="56"/>
        <end position="74"/>
    </location>
</feature>
<organism evidence="2">
    <name type="scientific">Absidia glauca</name>
    <name type="common">Pin mould</name>
    <dbReference type="NCBI Taxonomy" id="4829"/>
    <lineage>
        <taxon>Eukaryota</taxon>
        <taxon>Fungi</taxon>
        <taxon>Fungi incertae sedis</taxon>
        <taxon>Mucoromycota</taxon>
        <taxon>Mucoromycotina</taxon>
        <taxon>Mucoromycetes</taxon>
        <taxon>Mucorales</taxon>
        <taxon>Cunninghamellaceae</taxon>
        <taxon>Absidia</taxon>
    </lineage>
</organism>
<feature type="transmembrane region" description="Helical" evidence="1">
    <location>
        <begin position="122"/>
        <end position="142"/>
    </location>
</feature>
<reference evidence="2" key="1">
    <citation type="submission" date="2016-04" db="EMBL/GenBank/DDBJ databases">
        <authorList>
            <person name="Evans L.H."/>
            <person name="Alamgir A."/>
            <person name="Owens N."/>
            <person name="Weber N.D."/>
            <person name="Virtaneva K."/>
            <person name="Barbian K."/>
            <person name="Babar A."/>
            <person name="Rosenke K."/>
        </authorList>
    </citation>
    <scope>NUCLEOTIDE SEQUENCE [LARGE SCALE GENOMIC DNA]</scope>
    <source>
        <strain evidence="2">CBS 101.48</strain>
    </source>
</reference>
<feature type="transmembrane region" description="Helical" evidence="1">
    <location>
        <begin position="174"/>
        <end position="195"/>
    </location>
</feature>
<dbReference type="SUPFAM" id="SSF103481">
    <property type="entry name" value="Multidrug resistance efflux transporter EmrE"/>
    <property type="match status" value="1"/>
</dbReference>
<dbReference type="InParanoid" id="A0A163KAS7"/>
<keyword evidence="1" id="KW-0812">Transmembrane</keyword>
<keyword evidence="1" id="KW-0472">Membrane</keyword>
<sequence>MGVIATTTAATEKISGETLYTLFHQCSFVLSGVVSTLACQWIFYHGAATGDSYLTQLSQYVGSILVGLLIPSMLKRKTEQYFKLPNPQEPIDLDIFGNADLDEHGEKDSDLYVEGPIAHATIIKLSVLDVFANFCVTLGFAIVGSGMYQVIFSSVVIWCAILSYFSLGRTLTKLQWLAIFGTSAGLAICSLGTIGTTSDDPENAATLTFGTLLTVAGTFFYSCAYVYGDVILSKQLPPPLPARICSYMGMYSTVMSLVWISIYTLPRYDQLIDIGVTSKYVVWGMYLLSALSNTAHSWNYYELIDRTGSVATGILQGLRAVLVYGISHVWYCSSDSVQCFTTYKGFGSMLVVLCVCLFTAAGRTSK</sequence>
<dbReference type="PANTHER" id="PTHR13146">
    <property type="match status" value="1"/>
</dbReference>
<feature type="transmembrane region" description="Helical" evidence="1">
    <location>
        <begin position="280"/>
        <end position="298"/>
    </location>
</feature>
<name>A0A163KAS7_ABSGL</name>
<feature type="transmembrane region" description="Helical" evidence="1">
    <location>
        <begin position="240"/>
        <end position="260"/>
    </location>
</feature>
<feature type="transmembrane region" description="Helical" evidence="1">
    <location>
        <begin position="310"/>
        <end position="331"/>
    </location>
</feature>
<feature type="transmembrane region" description="Helical" evidence="1">
    <location>
        <begin position="343"/>
        <end position="361"/>
    </location>
</feature>
<evidence type="ECO:0000313" key="2">
    <source>
        <dbReference type="EMBL" id="SAM05723.1"/>
    </source>
</evidence>
<evidence type="ECO:0008006" key="4">
    <source>
        <dbReference type="Google" id="ProtNLM"/>
    </source>
</evidence>
<feature type="transmembrane region" description="Helical" evidence="1">
    <location>
        <begin position="22"/>
        <end position="44"/>
    </location>
</feature>
<dbReference type="STRING" id="4829.A0A163KAS7"/>